<feature type="transmembrane region" description="Helical" evidence="1">
    <location>
        <begin position="78"/>
        <end position="100"/>
    </location>
</feature>
<reference evidence="4 5" key="1">
    <citation type="submission" date="2021-04" db="EMBL/GenBank/DDBJ databases">
        <title>Chitinophaga sp. nov., isolated from the rhizosphere soil.</title>
        <authorList>
            <person name="He S."/>
        </authorList>
    </citation>
    <scope>NUCLEOTIDE SEQUENCE [LARGE SCALE GENOMIC DNA]</scope>
    <source>
        <strain evidence="4 5">2R12</strain>
    </source>
</reference>
<proteinExistence type="predicted"/>
<dbReference type="Proteomes" id="UP000676386">
    <property type="component" value="Unassembled WGS sequence"/>
</dbReference>
<name>A0ABS5IYP1_9BACT</name>
<dbReference type="Pfam" id="PF04773">
    <property type="entry name" value="FecR"/>
    <property type="match status" value="1"/>
</dbReference>
<evidence type="ECO:0000259" key="2">
    <source>
        <dbReference type="Pfam" id="PF04773"/>
    </source>
</evidence>
<evidence type="ECO:0000256" key="1">
    <source>
        <dbReference type="SAM" id="Phobius"/>
    </source>
</evidence>
<comment type="caution">
    <text evidence="4">The sequence shown here is derived from an EMBL/GenBank/DDBJ whole genome shotgun (WGS) entry which is preliminary data.</text>
</comment>
<evidence type="ECO:0000313" key="5">
    <source>
        <dbReference type="Proteomes" id="UP000676386"/>
    </source>
</evidence>
<dbReference type="Gene3D" id="3.55.50.30">
    <property type="match status" value="1"/>
</dbReference>
<dbReference type="InterPro" id="IPR032508">
    <property type="entry name" value="FecR_C"/>
</dbReference>
<evidence type="ECO:0000313" key="4">
    <source>
        <dbReference type="EMBL" id="MBS0028084.1"/>
    </source>
</evidence>
<dbReference type="PANTHER" id="PTHR30273:SF2">
    <property type="entry name" value="PROTEIN FECR"/>
    <property type="match status" value="1"/>
</dbReference>
<sequence>MKHPATLLEKFFRGECSEAEIQVVKEYIMQHPEALQPWLTDDSWHSFHPDAQLPADISDKMLAVIESRTWQKKRVRTIYYKWIAAAITGALCTGLIWTVYQQLPAKKIAAVQPIAAPAATPLPYREQANNTRKTMPLRLKDGSVVELSPGSRIKYQEPFANANRHIYLSGEALFKVAPDKEKPFTVYTGNLGTTALGTVFKITAWSGKKGAVRVQLISGKVMVQPDSIWRHNGGKTTYLLPGQDLSFDPVKMMAVVSRQNKAVNTASQKVPVKPENEIFTFSNEPLANIFRLMAKKYNITIQYQENTLTDMSFTGVFDNSKESLSDFLNTIGTLNNLTIKQTNNIIYVTQ</sequence>
<evidence type="ECO:0000259" key="3">
    <source>
        <dbReference type="Pfam" id="PF16344"/>
    </source>
</evidence>
<dbReference type="Gene3D" id="2.60.120.1440">
    <property type="match status" value="1"/>
</dbReference>
<dbReference type="RefSeq" id="WP_211973198.1">
    <property type="nucleotide sequence ID" value="NZ_CBFHAM010000003.1"/>
</dbReference>
<organism evidence="4 5">
    <name type="scientific">Chitinophaga hostae</name>
    <dbReference type="NCBI Taxonomy" id="2831022"/>
    <lineage>
        <taxon>Bacteria</taxon>
        <taxon>Pseudomonadati</taxon>
        <taxon>Bacteroidota</taxon>
        <taxon>Chitinophagia</taxon>
        <taxon>Chitinophagales</taxon>
        <taxon>Chitinophagaceae</taxon>
        <taxon>Chitinophaga</taxon>
    </lineage>
</organism>
<keyword evidence="1" id="KW-0812">Transmembrane</keyword>
<keyword evidence="1" id="KW-0472">Membrane</keyword>
<dbReference type="PANTHER" id="PTHR30273">
    <property type="entry name" value="PERIPLASMIC SIGNAL SENSOR AND SIGMA FACTOR ACTIVATOR FECR-RELATED"/>
    <property type="match status" value="1"/>
</dbReference>
<keyword evidence="1" id="KW-1133">Transmembrane helix</keyword>
<dbReference type="Pfam" id="PF16344">
    <property type="entry name" value="FecR_C"/>
    <property type="match status" value="1"/>
</dbReference>
<feature type="domain" description="Protein FecR C-terminal" evidence="3">
    <location>
        <begin position="279"/>
        <end position="348"/>
    </location>
</feature>
<keyword evidence="5" id="KW-1185">Reference proteome</keyword>
<gene>
    <name evidence="4" type="ORF">KE626_12270</name>
</gene>
<protein>
    <submittedName>
        <fullName evidence="4">FecR family protein</fullName>
    </submittedName>
</protein>
<dbReference type="InterPro" id="IPR006860">
    <property type="entry name" value="FecR"/>
</dbReference>
<dbReference type="EMBL" id="JAGTXB010000005">
    <property type="protein sequence ID" value="MBS0028084.1"/>
    <property type="molecule type" value="Genomic_DNA"/>
</dbReference>
<dbReference type="PIRSF" id="PIRSF018266">
    <property type="entry name" value="FecR"/>
    <property type="match status" value="1"/>
</dbReference>
<feature type="domain" description="FecR protein" evidence="2">
    <location>
        <begin position="135"/>
        <end position="221"/>
    </location>
</feature>
<accession>A0ABS5IYP1</accession>
<dbReference type="InterPro" id="IPR012373">
    <property type="entry name" value="Ferrdict_sens_TM"/>
</dbReference>